<dbReference type="SUPFAM" id="SSF51735">
    <property type="entry name" value="NAD(P)-binding Rossmann-fold domains"/>
    <property type="match status" value="1"/>
</dbReference>
<dbReference type="InterPro" id="IPR001509">
    <property type="entry name" value="Epimerase_deHydtase"/>
</dbReference>
<dbReference type="SUPFAM" id="SSF51182">
    <property type="entry name" value="RmlC-like cupins"/>
    <property type="match status" value="1"/>
</dbReference>
<dbReference type="InterPro" id="IPR011051">
    <property type="entry name" value="RmlC_Cupin_sf"/>
</dbReference>
<reference evidence="3 4" key="1">
    <citation type="submission" date="2019-03" db="EMBL/GenBank/DDBJ databases">
        <title>Genomics of glacier-inhabiting Cryobacterium strains.</title>
        <authorList>
            <person name="Liu Q."/>
            <person name="Xin Y.-H."/>
        </authorList>
    </citation>
    <scope>NUCLEOTIDE SEQUENCE [LARGE SCALE GENOMIC DNA]</scope>
    <source>
        <strain evidence="3 4">Hh4</strain>
    </source>
</reference>
<name>A0A4R9BCF0_9MICO</name>
<evidence type="ECO:0000313" key="4">
    <source>
        <dbReference type="Proteomes" id="UP000298313"/>
    </source>
</evidence>
<dbReference type="Pfam" id="PF14667">
    <property type="entry name" value="Polysacc_synt_C"/>
    <property type="match status" value="1"/>
</dbReference>
<dbReference type="Pfam" id="PF01370">
    <property type="entry name" value="Epimerase"/>
    <property type="match status" value="1"/>
</dbReference>
<evidence type="ECO:0000259" key="1">
    <source>
        <dbReference type="Pfam" id="PF01370"/>
    </source>
</evidence>
<dbReference type="InterPro" id="IPR036291">
    <property type="entry name" value="NAD(P)-bd_dom_sf"/>
</dbReference>
<dbReference type="AlphaFoldDB" id="A0A4R9BCF0"/>
<gene>
    <name evidence="3" type="ORF">E3T48_04900</name>
</gene>
<dbReference type="Proteomes" id="UP000298313">
    <property type="component" value="Unassembled WGS sequence"/>
</dbReference>
<feature type="domain" description="Capsular polysaccharide assembling protein CapF C-terminal" evidence="2">
    <location>
        <begin position="249"/>
        <end position="360"/>
    </location>
</feature>
<feature type="domain" description="NAD-dependent epimerase/dehydratase" evidence="1">
    <location>
        <begin position="6"/>
        <end position="181"/>
    </location>
</feature>
<evidence type="ECO:0000259" key="2">
    <source>
        <dbReference type="Pfam" id="PF14667"/>
    </source>
</evidence>
<comment type="caution">
    <text evidence="3">The sequence shown here is derived from an EMBL/GenBank/DDBJ whole genome shotgun (WGS) entry which is preliminary data.</text>
</comment>
<dbReference type="Gene3D" id="3.40.50.720">
    <property type="entry name" value="NAD(P)-binding Rossmann-like Domain"/>
    <property type="match status" value="1"/>
</dbReference>
<dbReference type="Gene3D" id="2.60.120.10">
    <property type="entry name" value="Jelly Rolls"/>
    <property type="match status" value="1"/>
</dbReference>
<proteinExistence type="predicted"/>
<accession>A0A4R9BCF0</accession>
<dbReference type="InterPro" id="IPR014710">
    <property type="entry name" value="RmlC-like_jellyroll"/>
</dbReference>
<dbReference type="InterPro" id="IPR029303">
    <property type="entry name" value="CapF_C"/>
</dbReference>
<organism evidence="3 4">
    <name type="scientific">Cryobacterium fucosi</name>
    <dbReference type="NCBI Taxonomy" id="1259157"/>
    <lineage>
        <taxon>Bacteria</taxon>
        <taxon>Bacillati</taxon>
        <taxon>Actinomycetota</taxon>
        <taxon>Actinomycetes</taxon>
        <taxon>Micrococcales</taxon>
        <taxon>Microbacteriaceae</taxon>
        <taxon>Cryobacterium</taxon>
    </lineage>
</organism>
<dbReference type="EMBL" id="SOHH01000043">
    <property type="protein sequence ID" value="TFD80582.1"/>
    <property type="molecule type" value="Genomic_DNA"/>
</dbReference>
<evidence type="ECO:0000313" key="3">
    <source>
        <dbReference type="EMBL" id="TFD80582.1"/>
    </source>
</evidence>
<protein>
    <submittedName>
        <fullName evidence="3">SDR family oxidoreductase</fullName>
    </submittedName>
</protein>
<dbReference type="OrthoDB" id="9801785at2"/>
<sequence length="366" mass="39353">MQEVAMTGARGFLGWHTRAALRELGAKSHAIPVGDGFDAAKALSAVNGSARLIHIAGVNRGSDLDVQDENVRFATQVASSILQADTPPPVVVFANSTQATNGSVYGNAKAEAAGILQAAAAKVGAEFLDVCLPNLFGEHGRPFYNAVTATFSHLLAHGQSPTVADDKPLTLMHAQDAADLLIGSSGDTLGGDKEVHESVAGLLARLTEIDSIYRCGEIPDVAGKFERDLFNTYRSYAFPEQAPVKLTRHSDERGSFFEIIRSHGGCGQSSFSTTEPGISRGDHFHRRKIERFTVLAGTATISLRKLFTDEVFEFHVLGDEPVAVDMPTMWSHKITNTGPGLLYTSFWTNDIFNPEVPDTIAEAVQK</sequence>
<keyword evidence="4" id="KW-1185">Reference proteome</keyword>